<gene>
    <name evidence="1" type="ORF">K443DRAFT_490155</name>
</gene>
<reference evidence="2" key="2">
    <citation type="submission" date="2015-01" db="EMBL/GenBank/DDBJ databases">
        <title>Evolutionary Origins and Diversification of the Mycorrhizal Mutualists.</title>
        <authorList>
            <consortium name="DOE Joint Genome Institute"/>
            <consortium name="Mycorrhizal Genomics Consortium"/>
            <person name="Kohler A."/>
            <person name="Kuo A."/>
            <person name="Nagy L.G."/>
            <person name="Floudas D."/>
            <person name="Copeland A."/>
            <person name="Barry K.W."/>
            <person name="Cichocki N."/>
            <person name="Veneault-Fourrey C."/>
            <person name="LaButti K."/>
            <person name="Lindquist E.A."/>
            <person name="Lipzen A."/>
            <person name="Lundell T."/>
            <person name="Morin E."/>
            <person name="Murat C."/>
            <person name="Riley R."/>
            <person name="Ohm R."/>
            <person name="Sun H."/>
            <person name="Tunlid A."/>
            <person name="Henrissat B."/>
            <person name="Grigoriev I.V."/>
            <person name="Hibbett D.S."/>
            <person name="Martin F."/>
        </authorList>
    </citation>
    <scope>NUCLEOTIDE SEQUENCE [LARGE SCALE GENOMIC DNA]</scope>
    <source>
        <strain evidence="2">LaAM-08-1</strain>
    </source>
</reference>
<organism evidence="1 2">
    <name type="scientific">Laccaria amethystina LaAM-08-1</name>
    <dbReference type="NCBI Taxonomy" id="1095629"/>
    <lineage>
        <taxon>Eukaryota</taxon>
        <taxon>Fungi</taxon>
        <taxon>Dikarya</taxon>
        <taxon>Basidiomycota</taxon>
        <taxon>Agaricomycotina</taxon>
        <taxon>Agaricomycetes</taxon>
        <taxon>Agaricomycetidae</taxon>
        <taxon>Agaricales</taxon>
        <taxon>Agaricineae</taxon>
        <taxon>Hydnangiaceae</taxon>
        <taxon>Laccaria</taxon>
    </lineage>
</organism>
<sequence>MPELADERINRRVLENVFWSEHTSNTTPLGISATFSLLTSSEDSLPSYLTYCRLAALSRTPVISISHPTARTPSSRYLSPAMTCTSNSSYTTYSVRELYESLLYASEI</sequence>
<keyword evidence="2" id="KW-1185">Reference proteome</keyword>
<accession>A0A0C9WT17</accession>
<protein>
    <submittedName>
        <fullName evidence="1">Uncharacterized protein</fullName>
    </submittedName>
</protein>
<proteinExistence type="predicted"/>
<evidence type="ECO:0000313" key="2">
    <source>
        <dbReference type="Proteomes" id="UP000054477"/>
    </source>
</evidence>
<dbReference type="AlphaFoldDB" id="A0A0C9WT17"/>
<dbReference type="EMBL" id="KN839020">
    <property type="protein sequence ID" value="KIJ91343.1"/>
    <property type="molecule type" value="Genomic_DNA"/>
</dbReference>
<evidence type="ECO:0000313" key="1">
    <source>
        <dbReference type="EMBL" id="KIJ91343.1"/>
    </source>
</evidence>
<name>A0A0C9WT17_9AGAR</name>
<dbReference type="HOGENOM" id="CLU_2197401_0_0_1"/>
<reference evidence="1 2" key="1">
    <citation type="submission" date="2014-04" db="EMBL/GenBank/DDBJ databases">
        <authorList>
            <consortium name="DOE Joint Genome Institute"/>
            <person name="Kuo A."/>
            <person name="Kohler A."/>
            <person name="Nagy L.G."/>
            <person name="Floudas D."/>
            <person name="Copeland A."/>
            <person name="Barry K.W."/>
            <person name="Cichocki N."/>
            <person name="Veneault-Fourrey C."/>
            <person name="LaButti K."/>
            <person name="Lindquist E.A."/>
            <person name="Lipzen A."/>
            <person name="Lundell T."/>
            <person name="Morin E."/>
            <person name="Murat C."/>
            <person name="Sun H."/>
            <person name="Tunlid A."/>
            <person name="Henrissat B."/>
            <person name="Grigoriev I.V."/>
            <person name="Hibbett D.S."/>
            <person name="Martin F."/>
            <person name="Nordberg H.P."/>
            <person name="Cantor M.N."/>
            <person name="Hua S.X."/>
        </authorList>
    </citation>
    <scope>NUCLEOTIDE SEQUENCE [LARGE SCALE GENOMIC DNA]</scope>
    <source>
        <strain evidence="1 2">LaAM-08-1</strain>
    </source>
</reference>
<dbReference type="Proteomes" id="UP000054477">
    <property type="component" value="Unassembled WGS sequence"/>
</dbReference>